<dbReference type="EMBL" id="JAPFFF010000007">
    <property type="protein sequence ID" value="KAK8885266.1"/>
    <property type="molecule type" value="Genomic_DNA"/>
</dbReference>
<feature type="region of interest" description="Disordered" evidence="2">
    <location>
        <begin position="1"/>
        <end position="23"/>
    </location>
</feature>
<evidence type="ECO:0000313" key="4">
    <source>
        <dbReference type="Proteomes" id="UP001470230"/>
    </source>
</evidence>
<organism evidence="3 4">
    <name type="scientific">Tritrichomonas musculus</name>
    <dbReference type="NCBI Taxonomy" id="1915356"/>
    <lineage>
        <taxon>Eukaryota</taxon>
        <taxon>Metamonada</taxon>
        <taxon>Parabasalia</taxon>
        <taxon>Tritrichomonadida</taxon>
        <taxon>Tritrichomonadidae</taxon>
        <taxon>Tritrichomonas</taxon>
    </lineage>
</organism>
<sequence>MYDSFSDSDQTTSRNQNSTEISEDLQISAENSRNQLQEINDNLTKENSKLKAQFSEAIQCASKFDIMHEKITQLSTEINSISLERDDLSRRLDIALRTNDETNQQLQSERLKFYAQRKNDNSNYKKQLQASQETMKKQIDEISNQLEKIQKEKESEDVELKLSLNTIQRILTSASHFFQCTFCKAEDLIQMLEQPPSLQDTAHAISQESTNNNTNNELPQSDKTEKAHRIKKLKLTIEEGNKIKENLEAEISKLKKEIKDSNYSSNQTIEQLNKQIKELNDDHSLIIEDQKHQISVLEAKVQTLKDELQKRKEEQKRIILEQSQQKNKFEIPPKPATLKITNELEIANEQMLQRTHELDNQIKELNEKLCNSDDKIKELQSVIESKDLMIEKLKHDFGSLNLVHQTTVDEIQTLRNAFHVKENKNPQEENEKSKKIHFLKGQIINLKKSNESQLKQIHELSTLNQQLSRTIEEQNSQITKFKYENDAYESRNKEITEELHSLQEEMTLKTSQTQPEVLPADVWRFNEFDTSLKTEIDRISMSQHLQPPTKLQHIYKIINKYFKEQLLNKDKICQTTALENQTMKDVFNQFFVDASIALSQKPCSLDDFFSKDGCKQLTEAILTFRAEYDELHRRYDVYDTVIKHLVDTMNFQETSEAPGLITEINELKAKFFTLKSNLAKSKKKISTLKASFGEFKHQTEHDSIEIKGENEHLKETITSLNKTNKELSANNQELKRQIHHQKLQIEDCHRSQQDMENKFNFEKETIIRQKDESERSLSTQISELAKRLKSSEEQLMNSEIAMNKLKKVVQNMKNTITEKNEKIQITKTELDSRITDLTGKWENEKSQIIQSYEKAISEMKNESEEQRKDVEKLVQDLADAKRKAKKSKELSNNIKQEKNQLEKEIEAQRLKAQKTKQIAEATAKTQMDSTIKNYLSRLESQKVKFENEKRKLFAFVADQFRQFFNPQDSLDETTIKAIITRASSELARLISSDFAIRKMVGADMQQRTDDAVAQLITNC</sequence>
<proteinExistence type="predicted"/>
<dbReference type="PANTHER" id="PTHR19327:SF0">
    <property type="entry name" value="GOLGIN SUBFAMILY A MEMBER 4"/>
    <property type="match status" value="1"/>
</dbReference>
<protein>
    <submittedName>
        <fullName evidence="3">Uncharacterized protein</fullName>
    </submittedName>
</protein>
<dbReference type="PANTHER" id="PTHR19327">
    <property type="entry name" value="GOLGIN"/>
    <property type="match status" value="1"/>
</dbReference>
<evidence type="ECO:0000256" key="2">
    <source>
        <dbReference type="SAM" id="MobiDB-lite"/>
    </source>
</evidence>
<feature type="compositionally biased region" description="Polar residues" evidence="2">
    <location>
        <begin position="1"/>
        <end position="20"/>
    </location>
</feature>
<accession>A0ABR2K2B7</accession>
<evidence type="ECO:0000313" key="3">
    <source>
        <dbReference type="EMBL" id="KAK8885266.1"/>
    </source>
</evidence>
<keyword evidence="4" id="KW-1185">Reference proteome</keyword>
<feature type="coiled-coil region" evidence="1">
    <location>
        <begin position="230"/>
        <end position="396"/>
    </location>
</feature>
<name>A0ABR2K2B7_9EUKA</name>
<reference evidence="3 4" key="1">
    <citation type="submission" date="2024-04" db="EMBL/GenBank/DDBJ databases">
        <title>Tritrichomonas musculus Genome.</title>
        <authorList>
            <person name="Alves-Ferreira E."/>
            <person name="Grigg M."/>
            <person name="Lorenzi H."/>
            <person name="Galac M."/>
        </authorList>
    </citation>
    <scope>NUCLEOTIDE SEQUENCE [LARGE SCALE GENOMIC DNA]</scope>
    <source>
        <strain evidence="3 4">EAF2021</strain>
    </source>
</reference>
<gene>
    <name evidence="3" type="ORF">M9Y10_040712</name>
</gene>
<feature type="coiled-coil region" evidence="1">
    <location>
        <begin position="710"/>
        <end position="744"/>
    </location>
</feature>
<keyword evidence="1" id="KW-0175">Coiled coil</keyword>
<feature type="coiled-coil region" evidence="1">
    <location>
        <begin position="457"/>
        <end position="512"/>
    </location>
</feature>
<dbReference type="Proteomes" id="UP001470230">
    <property type="component" value="Unassembled WGS sequence"/>
</dbReference>
<evidence type="ECO:0000256" key="1">
    <source>
        <dbReference type="SAM" id="Coils"/>
    </source>
</evidence>
<dbReference type="Gene3D" id="1.10.287.1490">
    <property type="match status" value="1"/>
</dbReference>
<comment type="caution">
    <text evidence="3">The sequence shown here is derived from an EMBL/GenBank/DDBJ whole genome shotgun (WGS) entry which is preliminary data.</text>
</comment>
<feature type="coiled-coil region" evidence="1">
    <location>
        <begin position="774"/>
        <end position="951"/>
    </location>
</feature>
<feature type="region of interest" description="Disordered" evidence="2">
    <location>
        <begin position="208"/>
        <end position="227"/>
    </location>
</feature>